<dbReference type="GO" id="GO:0003677">
    <property type="term" value="F:DNA binding"/>
    <property type="evidence" value="ECO:0007669"/>
    <property type="project" value="UniProtKB-KW"/>
</dbReference>
<feature type="domain" description="Response regulatory" evidence="6">
    <location>
        <begin position="2"/>
        <end position="117"/>
    </location>
</feature>
<dbReference type="SMART" id="SM00862">
    <property type="entry name" value="Trans_reg_C"/>
    <property type="match status" value="1"/>
</dbReference>
<dbReference type="PANTHER" id="PTHR48111">
    <property type="entry name" value="REGULATOR OF RPOS"/>
    <property type="match status" value="1"/>
</dbReference>
<feature type="DNA-binding region" description="OmpR/PhoB-type" evidence="5">
    <location>
        <begin position="126"/>
        <end position="225"/>
    </location>
</feature>
<gene>
    <name evidence="8" type="ORF">FHS31_000446</name>
</gene>
<dbReference type="CDD" id="cd00383">
    <property type="entry name" value="trans_reg_C"/>
    <property type="match status" value="1"/>
</dbReference>
<dbReference type="InterPro" id="IPR011006">
    <property type="entry name" value="CheY-like_superfamily"/>
</dbReference>
<dbReference type="EMBL" id="JAAOZC010000001">
    <property type="protein sequence ID" value="NIJ06864.1"/>
    <property type="molecule type" value="Genomic_DNA"/>
</dbReference>
<dbReference type="Pfam" id="PF00072">
    <property type="entry name" value="Response_reg"/>
    <property type="match status" value="1"/>
</dbReference>
<dbReference type="Proteomes" id="UP000727456">
    <property type="component" value="Unassembled WGS sequence"/>
</dbReference>
<name>A0ABX0TMW3_9SPHN</name>
<dbReference type="PROSITE" id="PS50110">
    <property type="entry name" value="RESPONSE_REGULATORY"/>
    <property type="match status" value="1"/>
</dbReference>
<dbReference type="Gene3D" id="6.10.250.690">
    <property type="match status" value="1"/>
</dbReference>
<dbReference type="PANTHER" id="PTHR48111:SF40">
    <property type="entry name" value="PHOSPHATE REGULON TRANSCRIPTIONAL REGULATORY PROTEIN PHOB"/>
    <property type="match status" value="1"/>
</dbReference>
<dbReference type="Gene3D" id="3.40.50.2300">
    <property type="match status" value="1"/>
</dbReference>
<evidence type="ECO:0000313" key="9">
    <source>
        <dbReference type="Proteomes" id="UP000727456"/>
    </source>
</evidence>
<protein>
    <submittedName>
        <fullName evidence="8">DNA-binding response OmpR family regulator</fullName>
    </submittedName>
</protein>
<dbReference type="InterPro" id="IPR036388">
    <property type="entry name" value="WH-like_DNA-bd_sf"/>
</dbReference>
<evidence type="ECO:0000256" key="5">
    <source>
        <dbReference type="PROSITE-ProRule" id="PRU01091"/>
    </source>
</evidence>
<keyword evidence="1 4" id="KW-0597">Phosphoprotein</keyword>
<dbReference type="PROSITE" id="PS51755">
    <property type="entry name" value="OMPR_PHOB"/>
    <property type="match status" value="1"/>
</dbReference>
<dbReference type="InterPro" id="IPR039420">
    <property type="entry name" value="WalR-like"/>
</dbReference>
<keyword evidence="9" id="KW-1185">Reference proteome</keyword>
<feature type="domain" description="OmpR/PhoB-type" evidence="7">
    <location>
        <begin position="126"/>
        <end position="225"/>
    </location>
</feature>
<dbReference type="Gene3D" id="1.10.10.10">
    <property type="entry name" value="Winged helix-like DNA-binding domain superfamily/Winged helix DNA-binding domain"/>
    <property type="match status" value="1"/>
</dbReference>
<feature type="modified residue" description="4-aspartylphosphate" evidence="4">
    <location>
        <position position="51"/>
    </location>
</feature>
<dbReference type="CDD" id="cd17574">
    <property type="entry name" value="REC_OmpR"/>
    <property type="match status" value="1"/>
</dbReference>
<dbReference type="SUPFAM" id="SSF52172">
    <property type="entry name" value="CheY-like"/>
    <property type="match status" value="1"/>
</dbReference>
<dbReference type="SMART" id="SM00448">
    <property type="entry name" value="REC"/>
    <property type="match status" value="1"/>
</dbReference>
<evidence type="ECO:0000313" key="8">
    <source>
        <dbReference type="EMBL" id="NIJ06864.1"/>
    </source>
</evidence>
<organism evidence="8 9">
    <name type="scientific">Sphingomonas vulcanisoli</name>
    <dbReference type="NCBI Taxonomy" id="1658060"/>
    <lineage>
        <taxon>Bacteria</taxon>
        <taxon>Pseudomonadati</taxon>
        <taxon>Pseudomonadota</taxon>
        <taxon>Alphaproteobacteria</taxon>
        <taxon>Sphingomonadales</taxon>
        <taxon>Sphingomonadaceae</taxon>
        <taxon>Sphingomonas</taxon>
    </lineage>
</organism>
<comment type="caution">
    <text evidence="8">The sequence shown here is derived from an EMBL/GenBank/DDBJ whole genome shotgun (WGS) entry which is preliminary data.</text>
</comment>
<sequence>MRIAILEDEAVLAEQLSGVLERAGHICYCYSKGSAIIADLKRETFDLLILDWNLPDTTGIDVLRWVREHIDHVPPILFVTSRGEESDIVEALDMGADDYVVKPVQTGEVLARVGALFRRSYPSKGKDIEIFGDHQFEQKSTSVTVSGEQIILTPKEFGLALLLFQNLDRALSRAYILEKVWGRNPDLLTRTLDAHISRIRVKLSLRPESGFRLLPVYSYGYRLEKLNQGEE</sequence>
<dbReference type="InterPro" id="IPR001789">
    <property type="entry name" value="Sig_transdc_resp-reg_receiver"/>
</dbReference>
<reference evidence="8 9" key="1">
    <citation type="submission" date="2020-03" db="EMBL/GenBank/DDBJ databases">
        <title>Genomic Encyclopedia of Type Strains, Phase III (KMG-III): the genomes of soil and plant-associated and newly described type strains.</title>
        <authorList>
            <person name="Whitman W."/>
        </authorList>
    </citation>
    <scope>NUCLEOTIDE SEQUENCE [LARGE SCALE GENOMIC DNA]</scope>
    <source>
        <strain evidence="8 9">CECT 8804</strain>
    </source>
</reference>
<evidence type="ECO:0000256" key="1">
    <source>
        <dbReference type="ARBA" id="ARBA00022553"/>
    </source>
</evidence>
<dbReference type="InterPro" id="IPR001867">
    <property type="entry name" value="OmpR/PhoB-type_DNA-bd"/>
</dbReference>
<accession>A0ABX0TMW3</accession>
<dbReference type="Pfam" id="PF00486">
    <property type="entry name" value="Trans_reg_C"/>
    <property type="match status" value="1"/>
</dbReference>
<keyword evidence="2" id="KW-0902">Two-component regulatory system</keyword>
<keyword evidence="3 5" id="KW-0238">DNA-binding</keyword>
<evidence type="ECO:0000256" key="4">
    <source>
        <dbReference type="PROSITE-ProRule" id="PRU00169"/>
    </source>
</evidence>
<evidence type="ECO:0000256" key="2">
    <source>
        <dbReference type="ARBA" id="ARBA00023012"/>
    </source>
</evidence>
<proteinExistence type="predicted"/>
<evidence type="ECO:0000256" key="3">
    <source>
        <dbReference type="ARBA" id="ARBA00023125"/>
    </source>
</evidence>
<evidence type="ECO:0000259" key="6">
    <source>
        <dbReference type="PROSITE" id="PS50110"/>
    </source>
</evidence>
<evidence type="ECO:0000259" key="7">
    <source>
        <dbReference type="PROSITE" id="PS51755"/>
    </source>
</evidence>